<dbReference type="PROSITE" id="PS01124">
    <property type="entry name" value="HTH_ARAC_FAMILY_2"/>
    <property type="match status" value="1"/>
</dbReference>
<evidence type="ECO:0000256" key="2">
    <source>
        <dbReference type="ARBA" id="ARBA00023125"/>
    </source>
</evidence>
<gene>
    <name evidence="7" type="ORF">P0Y55_05310</name>
</gene>
<dbReference type="AlphaFoldDB" id="A0AA95F5W3"/>
<evidence type="ECO:0000313" key="7">
    <source>
        <dbReference type="EMBL" id="WEK55475.1"/>
    </source>
</evidence>
<dbReference type="EMBL" id="CP119317">
    <property type="protein sequence ID" value="WEK55475.1"/>
    <property type="molecule type" value="Genomic_DNA"/>
</dbReference>
<evidence type="ECO:0000313" key="8">
    <source>
        <dbReference type="Proteomes" id="UP001178662"/>
    </source>
</evidence>
<dbReference type="Gene3D" id="3.40.50.2300">
    <property type="match status" value="1"/>
</dbReference>
<evidence type="ECO:0000256" key="4">
    <source>
        <dbReference type="PROSITE-ProRule" id="PRU00169"/>
    </source>
</evidence>
<organism evidence="7 8">
    <name type="scientific">Candidatus Cohnella colombiensis</name>
    <dbReference type="NCBI Taxonomy" id="3121368"/>
    <lineage>
        <taxon>Bacteria</taxon>
        <taxon>Bacillati</taxon>
        <taxon>Bacillota</taxon>
        <taxon>Bacilli</taxon>
        <taxon>Bacillales</taxon>
        <taxon>Paenibacillaceae</taxon>
        <taxon>Cohnella</taxon>
    </lineage>
</organism>
<dbReference type="CDD" id="cd17536">
    <property type="entry name" value="REC_YesN-like"/>
    <property type="match status" value="1"/>
</dbReference>
<evidence type="ECO:0000259" key="6">
    <source>
        <dbReference type="PROSITE" id="PS50110"/>
    </source>
</evidence>
<evidence type="ECO:0000259" key="5">
    <source>
        <dbReference type="PROSITE" id="PS01124"/>
    </source>
</evidence>
<keyword evidence="4" id="KW-0597">Phosphoprotein</keyword>
<dbReference type="InterPro" id="IPR011006">
    <property type="entry name" value="CheY-like_superfamily"/>
</dbReference>
<dbReference type="Pfam" id="PF12833">
    <property type="entry name" value="HTH_18"/>
    <property type="match status" value="1"/>
</dbReference>
<dbReference type="InterPro" id="IPR020449">
    <property type="entry name" value="Tscrpt_reg_AraC-type_HTH"/>
</dbReference>
<dbReference type="PROSITE" id="PS50110">
    <property type="entry name" value="RESPONSE_REGULATORY"/>
    <property type="match status" value="1"/>
</dbReference>
<dbReference type="PANTHER" id="PTHR43280">
    <property type="entry name" value="ARAC-FAMILY TRANSCRIPTIONAL REGULATOR"/>
    <property type="match status" value="1"/>
</dbReference>
<dbReference type="InterPro" id="IPR001789">
    <property type="entry name" value="Sig_transdc_resp-reg_receiver"/>
</dbReference>
<keyword evidence="3" id="KW-0804">Transcription</keyword>
<dbReference type="Pfam" id="PF00072">
    <property type="entry name" value="Response_reg"/>
    <property type="match status" value="1"/>
</dbReference>
<dbReference type="SUPFAM" id="SSF52172">
    <property type="entry name" value="CheY-like"/>
    <property type="match status" value="1"/>
</dbReference>
<reference evidence="7" key="1">
    <citation type="submission" date="2023-03" db="EMBL/GenBank/DDBJ databases">
        <title>Andean soil-derived lignocellulolytic bacterial consortium as a source of novel taxa and putative plastic-active enzymes.</title>
        <authorList>
            <person name="Diaz-Garcia L."/>
            <person name="Chuvochina M."/>
            <person name="Feuerriegel G."/>
            <person name="Bunk B."/>
            <person name="Sproer C."/>
            <person name="Streit W.R."/>
            <person name="Rodriguez L.M."/>
            <person name="Overmann J."/>
            <person name="Jimenez D.J."/>
        </authorList>
    </citation>
    <scope>NUCLEOTIDE SEQUENCE</scope>
    <source>
        <strain evidence="7">MAG 2441</strain>
    </source>
</reference>
<evidence type="ECO:0000256" key="3">
    <source>
        <dbReference type="ARBA" id="ARBA00023163"/>
    </source>
</evidence>
<dbReference type="PANTHER" id="PTHR43280:SF10">
    <property type="entry name" value="REGULATORY PROTEIN POCR"/>
    <property type="match status" value="1"/>
</dbReference>
<proteinExistence type="predicted"/>
<feature type="modified residue" description="4-aspartylphosphate" evidence="4">
    <location>
        <position position="55"/>
    </location>
</feature>
<dbReference type="SMART" id="SM00342">
    <property type="entry name" value="HTH_ARAC"/>
    <property type="match status" value="1"/>
</dbReference>
<dbReference type="InterPro" id="IPR018060">
    <property type="entry name" value="HTH_AraC"/>
</dbReference>
<dbReference type="GO" id="GO:0000160">
    <property type="term" value="P:phosphorelay signal transduction system"/>
    <property type="evidence" value="ECO:0007669"/>
    <property type="project" value="InterPro"/>
</dbReference>
<accession>A0AA95F5W3</accession>
<feature type="domain" description="HTH araC/xylS-type" evidence="5">
    <location>
        <begin position="401"/>
        <end position="500"/>
    </location>
</feature>
<dbReference type="InterPro" id="IPR041522">
    <property type="entry name" value="CdaR_GGDEF"/>
</dbReference>
<keyword evidence="8" id="KW-1185">Reference proteome</keyword>
<dbReference type="GO" id="GO:0003700">
    <property type="term" value="F:DNA-binding transcription factor activity"/>
    <property type="evidence" value="ECO:0007669"/>
    <property type="project" value="InterPro"/>
</dbReference>
<name>A0AA95F5W3_9BACL</name>
<dbReference type="GO" id="GO:0043565">
    <property type="term" value="F:sequence-specific DNA binding"/>
    <property type="evidence" value="ECO:0007669"/>
    <property type="project" value="InterPro"/>
</dbReference>
<dbReference type="SMART" id="SM00448">
    <property type="entry name" value="REC"/>
    <property type="match status" value="1"/>
</dbReference>
<keyword evidence="1" id="KW-0805">Transcription regulation</keyword>
<keyword evidence="2" id="KW-0238">DNA-binding</keyword>
<dbReference type="Pfam" id="PF17853">
    <property type="entry name" value="GGDEF_2"/>
    <property type="match status" value="1"/>
</dbReference>
<dbReference type="SUPFAM" id="SSF46689">
    <property type="entry name" value="Homeodomain-like"/>
    <property type="match status" value="2"/>
</dbReference>
<dbReference type="Gene3D" id="1.10.10.60">
    <property type="entry name" value="Homeodomain-like"/>
    <property type="match status" value="2"/>
</dbReference>
<dbReference type="Proteomes" id="UP001178662">
    <property type="component" value="Chromosome"/>
</dbReference>
<dbReference type="PRINTS" id="PR00032">
    <property type="entry name" value="HTHARAC"/>
</dbReference>
<dbReference type="InterPro" id="IPR009057">
    <property type="entry name" value="Homeodomain-like_sf"/>
</dbReference>
<protein>
    <submittedName>
        <fullName evidence="7">Response regulator</fullName>
    </submittedName>
</protein>
<sequence length="502" mass="58452">MVNVVVVDDEERIRQGLAKLITQAGDEFHVVGIFSSGMELLSQMDKLSFDLIITDIKMPKMTGLELIEKLQGSLRNFKVAIVSGFDDFSYARQALRYGVEEYLLKPVDKVELERLLYKVKADLDKNKLKQQLTHENHIRLLLYNDNELLPTHLKLEAGSALDFTPFFQKPYVVFVIRGNPKLTEKSIQDASMSLLTNWRMFEHEDQLTLIVGLNSSDHADRAREIGQTLLTRLPFGFEGRMGGSDVFTGTSWLRQAFRQAEFALQNAWYDEGRKIFVDYSHIPKKQSSLSHLIMLLDREFQEALTMLDYTRAQVAVERWFAECIALKPTWSELREGCETVLELLRRFGTQHTTINVNSEHIVSCDPVLHKDRQSFSLYFLNVVKDFLREMQETRQENRVVDTVKTYIMRHYTEELELNRLAEEVYLTPSYLSKLFKTEAGETITEFLISIRIDHAKELLREHKEYKTYEIGEKVGYPDPAYFNKVFKKVVGCTPKEFRDRVR</sequence>
<evidence type="ECO:0000256" key="1">
    <source>
        <dbReference type="ARBA" id="ARBA00023015"/>
    </source>
</evidence>
<feature type="domain" description="Response regulatory" evidence="6">
    <location>
        <begin position="3"/>
        <end position="120"/>
    </location>
</feature>